<feature type="signal peptide" evidence="2">
    <location>
        <begin position="1"/>
        <end position="24"/>
    </location>
</feature>
<dbReference type="AlphaFoldDB" id="A0A0E3UPG8"/>
<dbReference type="InterPro" id="IPR012674">
    <property type="entry name" value="Calycin"/>
</dbReference>
<keyword evidence="2" id="KW-0998">Cell outer membrane</keyword>
<dbReference type="SUPFAM" id="SSF50814">
    <property type="entry name" value="Lipocalins"/>
    <property type="match status" value="1"/>
</dbReference>
<dbReference type="PRINTS" id="PR01171">
    <property type="entry name" value="BCTLIPOCALIN"/>
</dbReference>
<dbReference type="PROSITE" id="PS00213">
    <property type="entry name" value="LIPOCALIN"/>
    <property type="match status" value="1"/>
</dbReference>
<gene>
    <name evidence="4" type="ORF">WQ53_15870</name>
</gene>
<dbReference type="PATRIC" id="fig|314722.6.peg.3433"/>
<dbReference type="InterPro" id="IPR000566">
    <property type="entry name" value="Lipocln_cytosolic_FA-bd_dom"/>
</dbReference>
<dbReference type="PANTHER" id="PTHR10612">
    <property type="entry name" value="APOLIPOPROTEIN D"/>
    <property type="match status" value="1"/>
</dbReference>
<proteinExistence type="inferred from homology"/>
<dbReference type="Gene3D" id="2.40.128.20">
    <property type="match status" value="1"/>
</dbReference>
<comment type="similarity">
    <text evidence="1 2">Belongs to the calycin superfamily. Lipocalin family.</text>
</comment>
<dbReference type="Pfam" id="PF08212">
    <property type="entry name" value="Lipocalin_2"/>
    <property type="match status" value="1"/>
</dbReference>
<comment type="function">
    <text evidence="2">Involved in the storage or transport of lipids necessary for membrane maintenance under stressful conditions. Displays a binding preference for lysophospholipids.</text>
</comment>
<dbReference type="InterPro" id="IPR022271">
    <property type="entry name" value="Lipocalin_ApoD"/>
</dbReference>
<dbReference type="InterPro" id="IPR002446">
    <property type="entry name" value="Lipocalin_bac"/>
</dbReference>
<dbReference type="PIRSF" id="PIRSF036893">
    <property type="entry name" value="Lipocalin_ApoD"/>
    <property type="match status" value="1"/>
</dbReference>
<comment type="subcellular location">
    <subcellularLocation>
        <location evidence="2">Cell outer membrane</location>
    </subcellularLocation>
</comment>
<dbReference type="Proteomes" id="UP000033067">
    <property type="component" value="Chromosome"/>
</dbReference>
<dbReference type="RefSeq" id="WP_052633661.1">
    <property type="nucleotide sequence ID" value="NZ_CP011144.1"/>
</dbReference>
<evidence type="ECO:0000256" key="1">
    <source>
        <dbReference type="ARBA" id="ARBA00006889"/>
    </source>
</evidence>
<keyword evidence="5" id="KW-1185">Reference proteome</keyword>
<feature type="chain" id="PRO_5013435017" description="Outer membrane lipoprotein Blc" evidence="2">
    <location>
        <begin position="25"/>
        <end position="183"/>
    </location>
</feature>
<dbReference type="CDD" id="cd19438">
    <property type="entry name" value="lipocalin_Blc-like"/>
    <property type="match status" value="1"/>
</dbReference>
<reference evidence="4 5" key="1">
    <citation type="journal article" date="2015" name="Genome Announc.">
        <title>Complete Genome Sequence of Pseudoxanthomonas suwonensis Strain J1, a Cellulose-Degrading Bacterium Isolated from Leaf- and Wood-Enriched Soil.</title>
        <authorList>
            <person name="Hou L."/>
            <person name="Jiang J."/>
            <person name="Xu Z."/>
            <person name="Zhou Y."/>
            <person name="Leung F.C."/>
        </authorList>
    </citation>
    <scope>NUCLEOTIDE SEQUENCE [LARGE SCALE GENOMIC DNA]</scope>
    <source>
        <strain evidence="4 5">J1</strain>
    </source>
</reference>
<feature type="domain" description="Lipocalin/cytosolic fatty-acid binding" evidence="3">
    <location>
        <begin position="35"/>
        <end position="179"/>
    </location>
</feature>
<keyword evidence="2" id="KW-0472">Membrane</keyword>
<dbReference type="GO" id="GO:0006950">
    <property type="term" value="P:response to stress"/>
    <property type="evidence" value="ECO:0007669"/>
    <property type="project" value="UniProtKB-ARBA"/>
</dbReference>
<organism evidence="4 5">
    <name type="scientific">Pseudoxanthomonas suwonensis</name>
    <dbReference type="NCBI Taxonomy" id="314722"/>
    <lineage>
        <taxon>Bacteria</taxon>
        <taxon>Pseudomonadati</taxon>
        <taxon>Pseudomonadota</taxon>
        <taxon>Gammaproteobacteria</taxon>
        <taxon>Lysobacterales</taxon>
        <taxon>Lysobacteraceae</taxon>
        <taxon>Pseudoxanthomonas</taxon>
    </lineage>
</organism>
<keyword evidence="2" id="KW-0446">Lipid-binding</keyword>
<comment type="subunit">
    <text evidence="2">Homodimer.</text>
</comment>
<protein>
    <recommendedName>
        <fullName evidence="2">Outer membrane lipoprotein Blc</fullName>
    </recommendedName>
</protein>
<keyword evidence="2" id="KW-0449">Lipoprotein</keyword>
<dbReference type="GO" id="GO:0009279">
    <property type="term" value="C:cell outer membrane"/>
    <property type="evidence" value="ECO:0007669"/>
    <property type="project" value="UniProtKB-SubCell"/>
</dbReference>
<dbReference type="KEGG" id="psuw:WQ53_15870"/>
<dbReference type="PANTHER" id="PTHR10612:SF34">
    <property type="entry name" value="APOLIPOPROTEIN D"/>
    <property type="match status" value="1"/>
</dbReference>
<dbReference type="EMBL" id="CP011144">
    <property type="protein sequence ID" value="AKC88026.1"/>
    <property type="molecule type" value="Genomic_DNA"/>
</dbReference>
<dbReference type="InterPro" id="IPR047202">
    <property type="entry name" value="Lipocalin_Blc-like_dom"/>
</dbReference>
<evidence type="ECO:0000256" key="2">
    <source>
        <dbReference type="PIRNR" id="PIRNR036893"/>
    </source>
</evidence>
<accession>A0A0E3UPG8</accession>
<sequence>MRSQPLPILTVLLAFLLFPMAATAQPPRNMPVPVLDLQRYSGTWHQVAHLPMFFQRNCVRDTTATYTPQADGSIEVRNACTRKDGKRIESIGVAEPVPGAPGSLRVRFAPDWLGWLPFTWAPYWVIDVDPDYRWAMVGGPDRKYLWILSRDPRMDPARYEALVEQAQQLGYPVEELIREPGAG</sequence>
<evidence type="ECO:0000313" key="4">
    <source>
        <dbReference type="EMBL" id="AKC88026.1"/>
    </source>
</evidence>
<dbReference type="OrthoDB" id="9793905at2"/>
<evidence type="ECO:0000259" key="3">
    <source>
        <dbReference type="Pfam" id="PF08212"/>
    </source>
</evidence>
<dbReference type="InterPro" id="IPR022272">
    <property type="entry name" value="Lipocalin_CS"/>
</dbReference>
<keyword evidence="2" id="KW-0732">Signal</keyword>
<name>A0A0E3UPG8_9GAMM</name>
<dbReference type="GO" id="GO:0008289">
    <property type="term" value="F:lipid binding"/>
    <property type="evidence" value="ECO:0007669"/>
    <property type="project" value="UniProtKB-UniRule"/>
</dbReference>
<evidence type="ECO:0000313" key="5">
    <source>
        <dbReference type="Proteomes" id="UP000033067"/>
    </source>
</evidence>